<feature type="compositionally biased region" description="Basic and acidic residues" evidence="1">
    <location>
        <begin position="168"/>
        <end position="197"/>
    </location>
</feature>
<evidence type="ECO:0000256" key="1">
    <source>
        <dbReference type="SAM" id="MobiDB-lite"/>
    </source>
</evidence>
<dbReference type="EMBL" id="CP034205">
    <property type="protein sequence ID" value="QBZ55585.1"/>
    <property type="molecule type" value="Genomic_DNA"/>
</dbReference>
<organism evidence="2 3">
    <name type="scientific">Pyricularia oryzae</name>
    <name type="common">Rice blast fungus</name>
    <name type="synonym">Magnaporthe oryzae</name>
    <dbReference type="NCBI Taxonomy" id="318829"/>
    <lineage>
        <taxon>Eukaryota</taxon>
        <taxon>Fungi</taxon>
        <taxon>Dikarya</taxon>
        <taxon>Ascomycota</taxon>
        <taxon>Pezizomycotina</taxon>
        <taxon>Sordariomycetes</taxon>
        <taxon>Sordariomycetidae</taxon>
        <taxon>Magnaporthales</taxon>
        <taxon>Pyriculariaceae</taxon>
        <taxon>Pyricularia</taxon>
    </lineage>
</organism>
<feature type="region of interest" description="Disordered" evidence="1">
    <location>
        <begin position="400"/>
        <end position="423"/>
    </location>
</feature>
<evidence type="ECO:0000313" key="3">
    <source>
        <dbReference type="Proteomes" id="UP000294847"/>
    </source>
</evidence>
<proteinExistence type="predicted"/>
<reference evidence="2 3" key="1">
    <citation type="journal article" date="2019" name="Mol. Biol. Evol.">
        <title>Blast fungal genomes show frequent chromosomal changes, gene gains and losses, and effector gene turnover.</title>
        <authorList>
            <person name="Gomez Luciano L.B."/>
            <person name="Jason Tsai I."/>
            <person name="Chuma I."/>
            <person name="Tosa Y."/>
            <person name="Chen Y.H."/>
            <person name="Li J.Y."/>
            <person name="Li M.Y."/>
            <person name="Jade Lu M.Y."/>
            <person name="Nakayashiki H."/>
            <person name="Li W.H."/>
        </authorList>
    </citation>
    <scope>NUCLEOTIDE SEQUENCE [LARGE SCALE GENOMIC DNA]</scope>
    <source>
        <strain evidence="2">MZ5-1-6</strain>
    </source>
</reference>
<name>A0A4V1C593_PYROR</name>
<dbReference type="AlphaFoldDB" id="A0A4V1C593"/>
<feature type="compositionally biased region" description="Basic and acidic residues" evidence="1">
    <location>
        <begin position="41"/>
        <end position="57"/>
    </location>
</feature>
<feature type="compositionally biased region" description="Basic and acidic residues" evidence="1">
    <location>
        <begin position="148"/>
        <end position="158"/>
    </location>
</feature>
<accession>A0A4V1C593</accession>
<dbReference type="Proteomes" id="UP000294847">
    <property type="component" value="Chromosome 2"/>
</dbReference>
<feature type="compositionally biased region" description="Polar residues" evidence="1">
    <location>
        <begin position="89"/>
        <end position="114"/>
    </location>
</feature>
<feature type="region of interest" description="Disordered" evidence="1">
    <location>
        <begin position="84"/>
        <end position="209"/>
    </location>
</feature>
<evidence type="ECO:0000313" key="2">
    <source>
        <dbReference type="EMBL" id="QBZ55585.1"/>
    </source>
</evidence>
<gene>
    <name evidence="2" type="ORF">PoMZ_00485</name>
</gene>
<feature type="compositionally biased region" description="Basic and acidic residues" evidence="1">
    <location>
        <begin position="317"/>
        <end position="326"/>
    </location>
</feature>
<protein>
    <submittedName>
        <fullName evidence="2">Uncharacterized protein</fullName>
    </submittedName>
</protein>
<feature type="region of interest" description="Disordered" evidence="1">
    <location>
        <begin position="1"/>
        <end position="71"/>
    </location>
</feature>
<feature type="region of interest" description="Disordered" evidence="1">
    <location>
        <begin position="301"/>
        <end position="360"/>
    </location>
</feature>
<sequence length="740" mass="83210">MDTDACSPPSKVDRWLNQLIPPDVCDRNSPPQVAHRKHQHKDQGSYKDHTDYPELKVPKPPKRIRNALVQRGDPVFGDRRIEVEKWISKTATSPKVTRQRPTSHTSGDYASQSPQNPPQRRHSTDHQISTGNLGHKRKRLSSEAIYEDTLKQPIERSPRFVKRPRHKTREDRYDTYHSKHPRKAAEVRVDGNIDRDRQRSRKAALSKPSRDLVTKFTSDAILSERVTTHPGPGLFGKLNAIKRPLVDLEFHDMNFLKAPYEEPSANNASRARVREKNRQDRLNEEVSAFFTKAVPVSTWLHQEHHRPTPSTEYWTIPDRHSTRRSDSYPPQSCQGSAGRTTVRTLNKHPSGSSGGISSPLRRDLLQRLEEVGCPNRRNTNSSFLGSSSMGKITRSIIETGVLDGTGSPRRLSYTQPSSHPDLDRDTPLLQTVSNAGLPPVAISTWNHQPQVKKNQYREPLAANTLPLRHPPTTRNDANPVKQAHVCPSEDEPAADTQSCINRSAPSIKSLPSSIPARPESPKSRLVHTLERLADNFALPQPHEKLGGQVITELQAEQGEQSRILQTSIPNPQQSNIAPNFASPLLPLNPDLQAGFPLKHAADSWFYHDITRGSASSIQTVPTNREDFDRSHASPPPLIRHDAIQLMVNPRQHGQSTDIAHYIATIESEVLGSGSDSKLNDICHEEQWKKDTDAYIEPVERSQDGHITGQFTRRGLTLPLAVKEDTGISMVDFWTRNPFIN</sequence>
<feature type="compositionally biased region" description="Polar residues" evidence="1">
    <location>
        <begin position="328"/>
        <end position="349"/>
    </location>
</feature>